<dbReference type="InterPro" id="IPR027469">
    <property type="entry name" value="Cation_efflux_TMD_sf"/>
</dbReference>
<keyword evidence="4 7" id="KW-1133">Transmembrane helix</keyword>
<reference evidence="11" key="4">
    <citation type="journal article" date="2015" name="G3 (Bethesda)">
        <title>Genome sequences of three phytopathogenic species of the Magnaporthaceae family of fungi.</title>
        <authorList>
            <person name="Okagaki L.H."/>
            <person name="Nunes C.C."/>
            <person name="Sailsbery J."/>
            <person name="Clay B."/>
            <person name="Brown D."/>
            <person name="John T."/>
            <person name="Oh Y."/>
            <person name="Young N."/>
            <person name="Fitzgerald M."/>
            <person name="Haas B.J."/>
            <person name="Zeng Q."/>
            <person name="Young S."/>
            <person name="Adiconis X."/>
            <person name="Fan L."/>
            <person name="Levin J.Z."/>
            <person name="Mitchell T.K."/>
            <person name="Okubara P.A."/>
            <person name="Farman M.L."/>
            <person name="Kohn L.M."/>
            <person name="Birren B."/>
            <person name="Ma L.-J."/>
            <person name="Dean R.A."/>
        </authorList>
    </citation>
    <scope>NUCLEOTIDE SEQUENCE</scope>
    <source>
        <strain evidence="11">R3-111a-1</strain>
    </source>
</reference>
<dbReference type="HOGENOM" id="CLU_013430_2_2_1"/>
<dbReference type="GeneID" id="20348421"/>
<feature type="region of interest" description="Disordered" evidence="6">
    <location>
        <begin position="146"/>
        <end position="191"/>
    </location>
</feature>
<dbReference type="GO" id="GO:0008324">
    <property type="term" value="F:monoatomic cation transmembrane transporter activity"/>
    <property type="evidence" value="ECO:0007669"/>
    <property type="project" value="InterPro"/>
</dbReference>
<feature type="compositionally biased region" description="Basic and acidic residues" evidence="6">
    <location>
        <begin position="51"/>
        <end position="68"/>
    </location>
</feature>
<dbReference type="STRING" id="644352.J3P373"/>
<evidence type="ECO:0000256" key="3">
    <source>
        <dbReference type="ARBA" id="ARBA00022692"/>
    </source>
</evidence>
<keyword evidence="5 7" id="KW-0472">Membrane</keyword>
<dbReference type="InterPro" id="IPR036837">
    <property type="entry name" value="Cation_efflux_CTD_sf"/>
</dbReference>
<dbReference type="PANTHER" id="PTHR43840:SF12">
    <property type="entry name" value="CATION DIFFUSION FACILITATOR 1 (AFU_ORTHOLOGUE AFUA_1G14440)"/>
    <property type="match status" value="1"/>
</dbReference>
<dbReference type="Gene3D" id="1.20.1510.10">
    <property type="entry name" value="Cation efflux protein transmembrane domain"/>
    <property type="match status" value="1"/>
</dbReference>
<dbReference type="VEuPathDB" id="FungiDB:GGTG_07963"/>
<evidence type="ECO:0000256" key="6">
    <source>
        <dbReference type="SAM" id="MobiDB-lite"/>
    </source>
</evidence>
<dbReference type="GO" id="GO:0016020">
    <property type="term" value="C:membrane"/>
    <property type="evidence" value="ECO:0007669"/>
    <property type="project" value="UniProtKB-SubCell"/>
</dbReference>
<protein>
    <submittedName>
        <fullName evidence="10">Cation diffusion facilitator 1</fullName>
    </submittedName>
</protein>
<reference evidence="10" key="2">
    <citation type="submission" date="2010-07" db="EMBL/GenBank/DDBJ databases">
        <authorList>
            <consortium name="The Broad Institute Genome Sequencing Platform"/>
            <consortium name="Broad Institute Genome Sequencing Center for Infectious Disease"/>
            <person name="Ma L.-J."/>
            <person name="Dead R."/>
            <person name="Young S."/>
            <person name="Zeng Q."/>
            <person name="Koehrsen M."/>
            <person name="Alvarado L."/>
            <person name="Berlin A."/>
            <person name="Chapman S.B."/>
            <person name="Chen Z."/>
            <person name="Freedman E."/>
            <person name="Gellesch M."/>
            <person name="Goldberg J."/>
            <person name="Griggs A."/>
            <person name="Gujja S."/>
            <person name="Heilman E.R."/>
            <person name="Heiman D."/>
            <person name="Hepburn T."/>
            <person name="Howarth C."/>
            <person name="Jen D."/>
            <person name="Larson L."/>
            <person name="Mehta T."/>
            <person name="Neiman D."/>
            <person name="Pearson M."/>
            <person name="Roberts A."/>
            <person name="Saif S."/>
            <person name="Shea T."/>
            <person name="Shenoy N."/>
            <person name="Sisk P."/>
            <person name="Stolte C."/>
            <person name="Sykes S."/>
            <person name="Walk T."/>
            <person name="White J."/>
            <person name="Yandava C."/>
            <person name="Haas B."/>
            <person name="Nusbaum C."/>
            <person name="Birren B."/>
        </authorList>
    </citation>
    <scope>NUCLEOTIDE SEQUENCE</scope>
    <source>
        <strain evidence="10">R3-111a-1</strain>
    </source>
</reference>
<feature type="transmembrane region" description="Helical" evidence="7">
    <location>
        <begin position="365"/>
        <end position="383"/>
    </location>
</feature>
<dbReference type="SUPFAM" id="SSF160240">
    <property type="entry name" value="Cation efflux protein cytoplasmic domain-like"/>
    <property type="match status" value="1"/>
</dbReference>
<dbReference type="eggNOG" id="KOG1485">
    <property type="taxonomic scope" value="Eukaryota"/>
</dbReference>
<feature type="transmembrane region" description="Helical" evidence="7">
    <location>
        <begin position="403"/>
        <end position="423"/>
    </location>
</feature>
<organism evidence="10">
    <name type="scientific">Gaeumannomyces tritici (strain R3-111a-1)</name>
    <name type="common">Wheat and barley take-all root rot fungus</name>
    <name type="synonym">Gaeumannomyces graminis var. tritici</name>
    <dbReference type="NCBI Taxonomy" id="644352"/>
    <lineage>
        <taxon>Eukaryota</taxon>
        <taxon>Fungi</taxon>
        <taxon>Dikarya</taxon>
        <taxon>Ascomycota</taxon>
        <taxon>Pezizomycotina</taxon>
        <taxon>Sordariomycetes</taxon>
        <taxon>Sordariomycetidae</taxon>
        <taxon>Magnaporthales</taxon>
        <taxon>Magnaporthaceae</taxon>
        <taxon>Gaeumannomyces</taxon>
    </lineage>
</organism>
<keyword evidence="3 7" id="KW-0812">Transmembrane</keyword>
<reference evidence="11" key="5">
    <citation type="submission" date="2018-04" db="UniProtKB">
        <authorList>
            <consortium name="EnsemblFungi"/>
        </authorList>
    </citation>
    <scope>IDENTIFICATION</scope>
    <source>
        <strain evidence="11">R3-111a-1</strain>
    </source>
</reference>
<comment type="subcellular location">
    <subcellularLocation>
        <location evidence="1">Membrane</location>
        <topology evidence="1">Multi-pass membrane protein</topology>
    </subcellularLocation>
</comment>
<dbReference type="EnsemblFungi" id="EJT74115">
    <property type="protein sequence ID" value="EJT74115"/>
    <property type="gene ID" value="GGTG_07963"/>
</dbReference>
<dbReference type="Pfam" id="PF01545">
    <property type="entry name" value="Cation_efflux"/>
    <property type="match status" value="1"/>
</dbReference>
<dbReference type="AlphaFoldDB" id="J3P373"/>
<dbReference type="Gene3D" id="3.30.70.1350">
    <property type="entry name" value="Cation efflux protein, cytoplasmic domain"/>
    <property type="match status" value="1"/>
</dbReference>
<feature type="compositionally biased region" description="Gly residues" evidence="6">
    <location>
        <begin position="174"/>
        <end position="186"/>
    </location>
</feature>
<dbReference type="Proteomes" id="UP000006039">
    <property type="component" value="Unassembled WGS sequence"/>
</dbReference>
<dbReference type="Pfam" id="PF16916">
    <property type="entry name" value="ZT_dimer"/>
    <property type="match status" value="1"/>
</dbReference>
<reference evidence="12" key="1">
    <citation type="submission" date="2010-07" db="EMBL/GenBank/DDBJ databases">
        <title>The genome sequence of Gaeumannomyces graminis var. tritici strain R3-111a-1.</title>
        <authorList>
            <consortium name="The Broad Institute Genome Sequencing Platform"/>
            <person name="Ma L.-J."/>
            <person name="Dead R."/>
            <person name="Young S."/>
            <person name="Zeng Q."/>
            <person name="Koehrsen M."/>
            <person name="Alvarado L."/>
            <person name="Berlin A."/>
            <person name="Chapman S.B."/>
            <person name="Chen Z."/>
            <person name="Freedman E."/>
            <person name="Gellesch M."/>
            <person name="Goldberg J."/>
            <person name="Griggs A."/>
            <person name="Gujja S."/>
            <person name="Heilman E.R."/>
            <person name="Heiman D."/>
            <person name="Hepburn T."/>
            <person name="Howarth C."/>
            <person name="Jen D."/>
            <person name="Larson L."/>
            <person name="Mehta T."/>
            <person name="Neiman D."/>
            <person name="Pearson M."/>
            <person name="Roberts A."/>
            <person name="Saif S."/>
            <person name="Shea T."/>
            <person name="Shenoy N."/>
            <person name="Sisk P."/>
            <person name="Stolte C."/>
            <person name="Sykes S."/>
            <person name="Walk T."/>
            <person name="White J."/>
            <person name="Yandava C."/>
            <person name="Haas B."/>
            <person name="Nusbaum C."/>
            <person name="Birren B."/>
        </authorList>
    </citation>
    <scope>NUCLEOTIDE SEQUENCE [LARGE SCALE GENOMIC DNA]</scope>
    <source>
        <strain evidence="12">R3-111a-1</strain>
    </source>
</reference>
<feature type="transmembrane region" description="Helical" evidence="7">
    <location>
        <begin position="254"/>
        <end position="275"/>
    </location>
</feature>
<dbReference type="FunFam" id="3.30.70.1350:FF:000003">
    <property type="entry name" value="Cation diffusion facilitator 1"/>
    <property type="match status" value="1"/>
</dbReference>
<feature type="region of interest" description="Disordered" evidence="6">
    <location>
        <begin position="1"/>
        <end position="76"/>
    </location>
</feature>
<proteinExistence type="predicted"/>
<sequence length="546" mass="58971">MEPDISRSITHHPHPFHLQPPSPRSNSHTPHASGTPDIVDGASSTAVELVEDVHGQSHHAGDGNDAADRNVVGGGIGATSTARQRAASSHRMAGSGSNLARDVEVESQTTAGGGRMPLYSFENDPYGFSRAYKTPADIEQIKANTSRKLRSRRGGVLGWRGGSGRKDDPSPVVAGGGGGGGGGGGAAPTRSGSAGSGILGGFVPTPVRSTLQARRVEDFYKSQNETIERLLKSVEEHRAEARHEAGEDLLQFRVGVWGSFAANLVLAALQIYAAVASGSLSLFTTMADSIFDPLSNLTLILSNRAVRRVDPSRFPSGKARLETVGNIVFCFLMTSVSLILIAFSAQELAQRAGQEGTNGFHLSSVVAVGVAFATKFSLFLYTWALKDRYSQIRILWQDHRNDLFVNAFGILTSVGGSKLVWWVDPMGAVILSVVISFLWLRTAFSEFMLLVGVVASVDKQQLITYVCVRHSPAIKQIDTVRVYHSGPRLIAEVDVVMDPNATLHDTHDVAEELQIKLESLPDIERAYVHVDYETTHKPEHFFKKDL</sequence>
<dbReference type="InterPro" id="IPR027470">
    <property type="entry name" value="Cation_efflux_CTD"/>
</dbReference>
<accession>J3P373</accession>
<feature type="transmembrane region" description="Helical" evidence="7">
    <location>
        <begin position="323"/>
        <end position="345"/>
    </location>
</feature>
<evidence type="ECO:0000259" key="8">
    <source>
        <dbReference type="Pfam" id="PF01545"/>
    </source>
</evidence>
<feature type="domain" description="Cation efflux protein transmembrane" evidence="8">
    <location>
        <begin position="259"/>
        <end position="450"/>
    </location>
</feature>
<evidence type="ECO:0000256" key="2">
    <source>
        <dbReference type="ARBA" id="ARBA00022448"/>
    </source>
</evidence>
<dbReference type="RefSeq" id="XP_009224059.1">
    <property type="nucleotide sequence ID" value="XM_009225795.1"/>
</dbReference>
<dbReference type="GO" id="GO:0030003">
    <property type="term" value="P:intracellular monoatomic cation homeostasis"/>
    <property type="evidence" value="ECO:0007669"/>
    <property type="project" value="UniProtKB-ARBA"/>
</dbReference>
<reference evidence="10" key="3">
    <citation type="submission" date="2010-09" db="EMBL/GenBank/DDBJ databases">
        <title>Annotation of Gaeumannomyces graminis var. tritici R3-111a-1.</title>
        <authorList>
            <consortium name="The Broad Institute Genome Sequencing Platform"/>
            <person name="Ma L.-J."/>
            <person name="Dead R."/>
            <person name="Young S.K."/>
            <person name="Zeng Q."/>
            <person name="Gargeya S."/>
            <person name="Fitzgerald M."/>
            <person name="Haas B."/>
            <person name="Abouelleil A."/>
            <person name="Alvarado L."/>
            <person name="Arachchi H.M."/>
            <person name="Berlin A."/>
            <person name="Brown A."/>
            <person name="Chapman S.B."/>
            <person name="Chen Z."/>
            <person name="Dunbar C."/>
            <person name="Freedman E."/>
            <person name="Gearin G."/>
            <person name="Gellesch M."/>
            <person name="Goldberg J."/>
            <person name="Griggs A."/>
            <person name="Gujja S."/>
            <person name="Heiman D."/>
            <person name="Howarth C."/>
            <person name="Larson L."/>
            <person name="Lui A."/>
            <person name="MacDonald P.J.P."/>
            <person name="Mehta T."/>
            <person name="Montmayeur A."/>
            <person name="Murphy C."/>
            <person name="Neiman D."/>
            <person name="Pearson M."/>
            <person name="Priest M."/>
            <person name="Roberts A."/>
            <person name="Saif S."/>
            <person name="Shea T."/>
            <person name="Shenoy N."/>
            <person name="Sisk P."/>
            <person name="Stolte C."/>
            <person name="Sykes S."/>
            <person name="Yandava C."/>
            <person name="Wortman J."/>
            <person name="Nusbaum C."/>
            <person name="Birren B."/>
        </authorList>
    </citation>
    <scope>NUCLEOTIDE SEQUENCE</scope>
    <source>
        <strain evidence="10">R3-111a-1</strain>
    </source>
</reference>
<dbReference type="OrthoDB" id="78296at2759"/>
<dbReference type="InterPro" id="IPR058533">
    <property type="entry name" value="Cation_efflux_TM"/>
</dbReference>
<evidence type="ECO:0000256" key="7">
    <source>
        <dbReference type="SAM" id="Phobius"/>
    </source>
</evidence>
<dbReference type="InterPro" id="IPR002524">
    <property type="entry name" value="Cation_efflux"/>
</dbReference>
<evidence type="ECO:0000313" key="11">
    <source>
        <dbReference type="EnsemblFungi" id="EJT74115"/>
    </source>
</evidence>
<dbReference type="SUPFAM" id="SSF161111">
    <property type="entry name" value="Cation efflux protein transmembrane domain-like"/>
    <property type="match status" value="1"/>
</dbReference>
<dbReference type="FunFam" id="1.20.1510.10:FF:000005">
    <property type="entry name" value="Putative Cation diffusion facilitator 1"/>
    <property type="match status" value="1"/>
</dbReference>
<dbReference type="EMBL" id="GL385398">
    <property type="protein sequence ID" value="EJT74115.1"/>
    <property type="molecule type" value="Genomic_DNA"/>
</dbReference>
<dbReference type="InterPro" id="IPR050291">
    <property type="entry name" value="CDF_Transporter"/>
</dbReference>
<dbReference type="PANTHER" id="PTHR43840">
    <property type="entry name" value="MITOCHONDRIAL METAL TRANSPORTER 1-RELATED"/>
    <property type="match status" value="1"/>
</dbReference>
<keyword evidence="12" id="KW-1185">Reference proteome</keyword>
<keyword evidence="2" id="KW-0813">Transport</keyword>
<dbReference type="GO" id="GO:0098771">
    <property type="term" value="P:inorganic ion homeostasis"/>
    <property type="evidence" value="ECO:0007669"/>
    <property type="project" value="UniProtKB-ARBA"/>
</dbReference>
<feature type="domain" description="Cation efflux protein cytoplasmic" evidence="9">
    <location>
        <begin position="469"/>
        <end position="531"/>
    </location>
</feature>
<gene>
    <name evidence="11" type="primary">20348421</name>
    <name evidence="10" type="ORF">GGTG_07963</name>
</gene>
<evidence type="ECO:0000259" key="9">
    <source>
        <dbReference type="Pfam" id="PF16916"/>
    </source>
</evidence>
<evidence type="ECO:0000313" key="10">
    <source>
        <dbReference type="EMBL" id="EJT74115.1"/>
    </source>
</evidence>
<name>J3P373_GAET3</name>
<evidence type="ECO:0000256" key="1">
    <source>
        <dbReference type="ARBA" id="ARBA00004141"/>
    </source>
</evidence>
<feature type="transmembrane region" description="Helical" evidence="7">
    <location>
        <begin position="429"/>
        <end position="455"/>
    </location>
</feature>
<evidence type="ECO:0000256" key="5">
    <source>
        <dbReference type="ARBA" id="ARBA00023136"/>
    </source>
</evidence>
<evidence type="ECO:0000313" key="12">
    <source>
        <dbReference type="Proteomes" id="UP000006039"/>
    </source>
</evidence>
<dbReference type="NCBIfam" id="TIGR01297">
    <property type="entry name" value="CDF"/>
    <property type="match status" value="1"/>
</dbReference>
<evidence type="ECO:0000256" key="4">
    <source>
        <dbReference type="ARBA" id="ARBA00022989"/>
    </source>
</evidence>